<dbReference type="InterPro" id="IPR036895">
    <property type="entry name" value="Uracil-DNA_glycosylase-like_sf"/>
</dbReference>
<dbReference type="SUPFAM" id="SSF52141">
    <property type="entry name" value="Uracil-DNA glycosylase-like"/>
    <property type="match status" value="1"/>
</dbReference>
<keyword evidence="2" id="KW-1185">Reference proteome</keyword>
<dbReference type="Proteomes" id="UP000675880">
    <property type="component" value="Unassembled WGS sequence"/>
</dbReference>
<evidence type="ECO:0000313" key="2">
    <source>
        <dbReference type="Proteomes" id="UP000675880"/>
    </source>
</evidence>
<gene>
    <name evidence="1" type="ORF">NSPZN2_40168</name>
</gene>
<comment type="caution">
    <text evidence="1">The sequence shown here is derived from an EMBL/GenBank/DDBJ whole genome shotgun (WGS) entry which is preliminary data.</text>
</comment>
<dbReference type="EMBL" id="CAJNBJ010000017">
    <property type="protein sequence ID" value="CAE6768688.1"/>
    <property type="molecule type" value="Genomic_DNA"/>
</dbReference>
<organism evidence="1 2">
    <name type="scientific">Nitrospira defluvii</name>
    <dbReference type="NCBI Taxonomy" id="330214"/>
    <lineage>
        <taxon>Bacteria</taxon>
        <taxon>Pseudomonadati</taxon>
        <taxon>Nitrospirota</taxon>
        <taxon>Nitrospiria</taxon>
        <taxon>Nitrospirales</taxon>
        <taxon>Nitrospiraceae</taxon>
        <taxon>Nitrospira</taxon>
    </lineage>
</organism>
<sequence length="53" mass="5738">MRPEVVVCLGRTAAQSLIGGQVPVEQQPGRFFQQPLLVPHSTDLPSLQHSSCP</sequence>
<proteinExistence type="predicted"/>
<evidence type="ECO:0008006" key="3">
    <source>
        <dbReference type="Google" id="ProtNLM"/>
    </source>
</evidence>
<protein>
    <recommendedName>
        <fullName evidence="3">Uracil-DNA glycosylase-like domain-containing protein</fullName>
    </recommendedName>
</protein>
<reference evidence="1 2" key="1">
    <citation type="submission" date="2021-02" db="EMBL/GenBank/DDBJ databases">
        <authorList>
            <person name="Han P."/>
        </authorList>
    </citation>
    <scope>NUCLEOTIDE SEQUENCE [LARGE SCALE GENOMIC DNA]</scope>
    <source>
        <strain evidence="1">Candidatus Nitrospira sp. ZN2</strain>
    </source>
</reference>
<evidence type="ECO:0000313" key="1">
    <source>
        <dbReference type="EMBL" id="CAE6768688.1"/>
    </source>
</evidence>
<name>A0ABM8RS19_9BACT</name>
<accession>A0ABM8RS19</accession>